<dbReference type="InterPro" id="IPR020846">
    <property type="entry name" value="MFS_dom"/>
</dbReference>
<dbReference type="SUPFAM" id="SSF103473">
    <property type="entry name" value="MFS general substrate transporter"/>
    <property type="match status" value="1"/>
</dbReference>
<feature type="transmembrane region" description="Helical" evidence="6">
    <location>
        <begin position="256"/>
        <end position="278"/>
    </location>
</feature>
<keyword evidence="3 6" id="KW-1133">Transmembrane helix</keyword>
<evidence type="ECO:0000256" key="3">
    <source>
        <dbReference type="ARBA" id="ARBA00022989"/>
    </source>
</evidence>
<feature type="transmembrane region" description="Helical" evidence="6">
    <location>
        <begin position="152"/>
        <end position="176"/>
    </location>
</feature>
<evidence type="ECO:0000256" key="6">
    <source>
        <dbReference type="SAM" id="Phobius"/>
    </source>
</evidence>
<feature type="region of interest" description="Disordered" evidence="5">
    <location>
        <begin position="374"/>
        <end position="397"/>
    </location>
</feature>
<organism evidence="8 9">
    <name type="scientific">Pseudonocardia adelaidensis</name>
    <dbReference type="NCBI Taxonomy" id="648754"/>
    <lineage>
        <taxon>Bacteria</taxon>
        <taxon>Bacillati</taxon>
        <taxon>Actinomycetota</taxon>
        <taxon>Actinomycetes</taxon>
        <taxon>Pseudonocardiales</taxon>
        <taxon>Pseudonocardiaceae</taxon>
        <taxon>Pseudonocardia</taxon>
    </lineage>
</organism>
<feature type="transmembrane region" description="Helical" evidence="6">
    <location>
        <begin position="322"/>
        <end position="342"/>
    </location>
</feature>
<comment type="subcellular location">
    <subcellularLocation>
        <location evidence="1">Cell membrane</location>
        <topology evidence="1">Multi-pass membrane protein</topology>
    </subcellularLocation>
</comment>
<feature type="transmembrane region" description="Helical" evidence="6">
    <location>
        <begin position="284"/>
        <end position="310"/>
    </location>
</feature>
<proteinExistence type="predicted"/>
<feature type="transmembrane region" description="Helical" evidence="6">
    <location>
        <begin position="88"/>
        <end position="109"/>
    </location>
</feature>
<dbReference type="Pfam" id="PF07690">
    <property type="entry name" value="MFS_1"/>
    <property type="match status" value="1"/>
</dbReference>
<feature type="compositionally biased region" description="Pro residues" evidence="5">
    <location>
        <begin position="379"/>
        <end position="389"/>
    </location>
</feature>
<accession>A0ABP9P110</accession>
<keyword evidence="4 6" id="KW-0472">Membrane</keyword>
<dbReference type="PANTHER" id="PTHR23534:SF1">
    <property type="entry name" value="MAJOR FACILITATOR SUPERFAMILY PROTEIN"/>
    <property type="match status" value="1"/>
</dbReference>
<dbReference type="RefSeq" id="WP_345611780.1">
    <property type="nucleotide sequence ID" value="NZ_BAABJO010000041.1"/>
</dbReference>
<evidence type="ECO:0000256" key="4">
    <source>
        <dbReference type="ARBA" id="ARBA00023136"/>
    </source>
</evidence>
<sequence length="397" mass="37578">MLWIASLLGGLAQSLGGAAAALLARDLGGSDAVAGLPQAVLVVGSAAAALGMSAASRRFGRSRALAVGLGVATAGSAVVVLAGDLLGLLAGTLLLGAGTAAVMLGRYAAADGAPEGARARAMATVLAATTVGAVAGPNLLVPADALGRAFALPGLAGAYVVAAVCFAGAACLLLRLPARPPASEPDPGATAPGGTPARGLTVLALANLVMVGVMTMAPVHLHHLGVGLGAIGLVVSLHIAGMFAPSPLSGWLADRWGPAPTTALAGAVLAASALLAAAAAGAPLALGLALALLGVGWNLGLVAGSTLLTAGVPAAERPRREGWGEVAMGMAAAGGGAASGVVMSGGGYGLLASAGAAVAALVVAAAWRARVSASRSAAPPAPAPSPPRPRGSSAAPW</sequence>
<reference evidence="9" key="1">
    <citation type="journal article" date="2019" name="Int. J. Syst. Evol. Microbiol.">
        <title>The Global Catalogue of Microorganisms (GCM) 10K type strain sequencing project: providing services to taxonomists for standard genome sequencing and annotation.</title>
        <authorList>
            <consortium name="The Broad Institute Genomics Platform"/>
            <consortium name="The Broad Institute Genome Sequencing Center for Infectious Disease"/>
            <person name="Wu L."/>
            <person name="Ma J."/>
        </authorList>
    </citation>
    <scope>NUCLEOTIDE SEQUENCE [LARGE SCALE GENOMIC DNA]</scope>
    <source>
        <strain evidence="9">JCM 18302</strain>
    </source>
</reference>
<keyword evidence="2 6" id="KW-0812">Transmembrane</keyword>
<gene>
    <name evidence="8" type="ORF">GCM10023320_73500</name>
</gene>
<feature type="domain" description="Major facilitator superfamily (MFS) profile" evidence="7">
    <location>
        <begin position="1"/>
        <end position="372"/>
    </location>
</feature>
<evidence type="ECO:0000313" key="8">
    <source>
        <dbReference type="EMBL" id="GAA5138699.1"/>
    </source>
</evidence>
<dbReference type="InterPro" id="IPR036259">
    <property type="entry name" value="MFS_trans_sf"/>
</dbReference>
<comment type="caution">
    <text evidence="8">The sequence shown here is derived from an EMBL/GenBank/DDBJ whole genome shotgun (WGS) entry which is preliminary data.</text>
</comment>
<evidence type="ECO:0000256" key="2">
    <source>
        <dbReference type="ARBA" id="ARBA00022692"/>
    </source>
</evidence>
<dbReference type="Gene3D" id="1.20.1250.20">
    <property type="entry name" value="MFS general substrate transporter like domains"/>
    <property type="match status" value="1"/>
</dbReference>
<dbReference type="EMBL" id="BAABJO010000041">
    <property type="protein sequence ID" value="GAA5138699.1"/>
    <property type="molecule type" value="Genomic_DNA"/>
</dbReference>
<feature type="transmembrane region" description="Helical" evidence="6">
    <location>
        <begin position="223"/>
        <end position="244"/>
    </location>
</feature>
<dbReference type="PROSITE" id="PS50850">
    <property type="entry name" value="MFS"/>
    <property type="match status" value="1"/>
</dbReference>
<feature type="transmembrane region" description="Helical" evidence="6">
    <location>
        <begin position="121"/>
        <end position="140"/>
    </location>
</feature>
<evidence type="ECO:0000313" key="9">
    <source>
        <dbReference type="Proteomes" id="UP001500804"/>
    </source>
</evidence>
<feature type="transmembrane region" description="Helical" evidence="6">
    <location>
        <begin position="34"/>
        <end position="52"/>
    </location>
</feature>
<keyword evidence="9" id="KW-1185">Reference proteome</keyword>
<dbReference type="Proteomes" id="UP001500804">
    <property type="component" value="Unassembled WGS sequence"/>
</dbReference>
<feature type="transmembrane region" description="Helical" evidence="6">
    <location>
        <begin position="64"/>
        <end position="82"/>
    </location>
</feature>
<dbReference type="InterPro" id="IPR011701">
    <property type="entry name" value="MFS"/>
</dbReference>
<name>A0ABP9P110_9PSEU</name>
<evidence type="ECO:0000256" key="5">
    <source>
        <dbReference type="SAM" id="MobiDB-lite"/>
    </source>
</evidence>
<protein>
    <recommendedName>
        <fullName evidence="7">Major facilitator superfamily (MFS) profile domain-containing protein</fullName>
    </recommendedName>
</protein>
<evidence type="ECO:0000259" key="7">
    <source>
        <dbReference type="PROSITE" id="PS50850"/>
    </source>
</evidence>
<feature type="transmembrane region" description="Helical" evidence="6">
    <location>
        <begin position="348"/>
        <end position="367"/>
    </location>
</feature>
<feature type="transmembrane region" description="Helical" evidence="6">
    <location>
        <begin position="197"/>
        <end position="217"/>
    </location>
</feature>
<evidence type="ECO:0000256" key="1">
    <source>
        <dbReference type="ARBA" id="ARBA00004651"/>
    </source>
</evidence>
<dbReference type="PANTHER" id="PTHR23534">
    <property type="entry name" value="MFS PERMEASE"/>
    <property type="match status" value="1"/>
</dbReference>